<keyword evidence="2" id="KW-0812">Transmembrane</keyword>
<dbReference type="EMBL" id="CP162511">
    <property type="protein sequence ID" value="XDI06068.1"/>
    <property type="molecule type" value="Genomic_DNA"/>
</dbReference>
<protein>
    <recommendedName>
        <fullName evidence="4">TIGR03767 family metallophosphoesterase</fullName>
    </recommendedName>
</protein>
<accession>A0AB39BHZ2</accession>
<dbReference type="InterPro" id="IPR006311">
    <property type="entry name" value="TAT_signal"/>
</dbReference>
<dbReference type="RefSeq" id="WP_368498457.1">
    <property type="nucleotide sequence ID" value="NZ_CP162511.1"/>
</dbReference>
<evidence type="ECO:0000256" key="2">
    <source>
        <dbReference type="SAM" id="Phobius"/>
    </source>
</evidence>
<gene>
    <name evidence="3" type="ORF">ABFY20_02915</name>
</gene>
<evidence type="ECO:0000256" key="1">
    <source>
        <dbReference type="SAM" id="MobiDB-lite"/>
    </source>
</evidence>
<feature type="transmembrane region" description="Helical" evidence="2">
    <location>
        <begin position="650"/>
        <end position="672"/>
    </location>
</feature>
<keyword evidence="2" id="KW-1133">Transmembrane helix</keyword>
<feature type="region of interest" description="Disordered" evidence="1">
    <location>
        <begin position="530"/>
        <end position="555"/>
    </location>
</feature>
<dbReference type="SUPFAM" id="SSF56300">
    <property type="entry name" value="Metallo-dependent phosphatases"/>
    <property type="match status" value="1"/>
</dbReference>
<sequence length="803" mass="82232">MPGLSRRQFIAAVGALAAASAIPRELLGPALAGEASPFGAGVTAQHPLASAAVVDPAAAAATAPNTLQQTILQGAVQKGSYRTLVTGPGEPYLTRLDVLGRAPDAGRAAARRSLLYLGHLSDMHVIDAQSPGRIEPMIVQDHSAWGSAFHPQDPLSPHVTASTVKSISDLRFSPLTGAPMGAVIVTGDSADMHSHRELRWYIDLLDGLSVDPRTSSIFEGVQAWAEAVWAYRPGDPAGGSFGDYGFPTLPELLDQSIAQPVPSAGLPAPWYTVYGNHETLLLGTFGLDSQLRDLAVGGQKSYTLEGTASAAVAGYAAQTGAAQRALDALGLALGLRPGFKSVPADASRALFSQQEFMREHFETETAPGPVGHGFTDHNLASGETWWKADLSPTVRAFGLDTCNQVAGPDGAVPDDQLRWLRGELETATAENKLALVFSHHNSDTLENRAQRPGQHEVLHGAEVFVAMLLEFPVVVGWLNGHTHLNQILAHRAPGGGRVLGDHHRILHRLPAAAAGGGARRQPRRHALDIHHRGRPRGGCGSRRIGVVPRPGLPQSRARVERLGRDTAHAARLAARPQHRASAARAVRSRQHQRRAAGAAASGGAHAHPAARDAARPGGGALVSAGAAGVEVAGGAVAGGEVSGGAVAGGVAVSGAIVSGAIVCGAIVSGAVVRRAVVRRSVLGGAGVGGVARVAAAGAAGVLAVAALTGCSQLAALAPVGGDQLAEVRFAAVDVLLENDVDVLEAPVCSLDGTAISCTGSTVGGGAIEVTSSTSLSAELTVLVGGDQLFSGPLQSVLDKAARP</sequence>
<dbReference type="InterPro" id="IPR029052">
    <property type="entry name" value="Metallo-depent_PP-like"/>
</dbReference>
<organism evidence="3">
    <name type="scientific">Herbiconiux sp. A18JL235</name>
    <dbReference type="NCBI Taxonomy" id="3152363"/>
    <lineage>
        <taxon>Bacteria</taxon>
        <taxon>Bacillati</taxon>
        <taxon>Actinomycetota</taxon>
        <taxon>Actinomycetes</taxon>
        <taxon>Micrococcales</taxon>
        <taxon>Microbacteriaceae</taxon>
        <taxon>Herbiconiux</taxon>
    </lineage>
</organism>
<proteinExistence type="predicted"/>
<feature type="compositionally biased region" description="Low complexity" evidence="1">
    <location>
        <begin position="595"/>
        <end position="607"/>
    </location>
</feature>
<reference evidence="3" key="1">
    <citation type="submission" date="2024-05" db="EMBL/GenBank/DDBJ databases">
        <title>Herbiconiux sp. A18JL235.</title>
        <authorList>
            <person name="Zhang G."/>
        </authorList>
    </citation>
    <scope>NUCLEOTIDE SEQUENCE</scope>
    <source>
        <strain evidence="3">A18JL235</strain>
    </source>
</reference>
<evidence type="ECO:0008006" key="4">
    <source>
        <dbReference type="Google" id="ProtNLM"/>
    </source>
</evidence>
<dbReference type="AlphaFoldDB" id="A0AB39BHZ2"/>
<feature type="region of interest" description="Disordered" evidence="1">
    <location>
        <begin position="570"/>
        <end position="615"/>
    </location>
</feature>
<dbReference type="Gene3D" id="3.60.21.10">
    <property type="match status" value="1"/>
</dbReference>
<name>A0AB39BHZ2_9MICO</name>
<evidence type="ECO:0000313" key="3">
    <source>
        <dbReference type="EMBL" id="XDI06068.1"/>
    </source>
</evidence>
<dbReference type="PROSITE" id="PS51318">
    <property type="entry name" value="TAT"/>
    <property type="match status" value="1"/>
</dbReference>
<keyword evidence="2" id="KW-0472">Membrane</keyword>